<comment type="caution">
    <text evidence="2">The sequence shown here is derived from an EMBL/GenBank/DDBJ whole genome shotgun (WGS) entry which is preliminary data.</text>
</comment>
<feature type="domain" description="VOC" evidence="1">
    <location>
        <begin position="4"/>
        <end position="126"/>
    </location>
</feature>
<name>A0A418IHN2_9STAP</name>
<gene>
    <name evidence="2" type="ORF">BU112_03525</name>
</gene>
<dbReference type="RefSeq" id="WP_039069156.1">
    <property type="nucleotide sequence ID" value="NZ_CP068712.1"/>
</dbReference>
<dbReference type="AlphaFoldDB" id="A0A418IHN2"/>
<dbReference type="OrthoDB" id="9798430at2"/>
<keyword evidence="3" id="KW-1185">Reference proteome</keyword>
<dbReference type="PROSITE" id="PS51819">
    <property type="entry name" value="VOC"/>
    <property type="match status" value="1"/>
</dbReference>
<dbReference type="InterPro" id="IPR029068">
    <property type="entry name" value="Glyas_Bleomycin-R_OHBP_Dase"/>
</dbReference>
<evidence type="ECO:0000313" key="3">
    <source>
        <dbReference type="Proteomes" id="UP000286317"/>
    </source>
</evidence>
<proteinExistence type="predicted"/>
<dbReference type="InterPro" id="IPR037523">
    <property type="entry name" value="VOC_core"/>
</dbReference>
<evidence type="ECO:0000259" key="1">
    <source>
        <dbReference type="PROSITE" id="PS51819"/>
    </source>
</evidence>
<reference evidence="2 3" key="1">
    <citation type="journal article" date="2016" name="Front. Microbiol.">
        <title>Comprehensive Phylogenetic Analysis of Bovine Non-aureus Staphylococci Species Based on Whole-Genome Sequencing.</title>
        <authorList>
            <person name="Naushad S."/>
            <person name="Barkema H.W."/>
            <person name="Luby C."/>
            <person name="Condas L.A."/>
            <person name="Nobrega D.B."/>
            <person name="Carson D.A."/>
            <person name="De Buck J."/>
        </authorList>
    </citation>
    <scope>NUCLEOTIDE SEQUENCE [LARGE SCALE GENOMIC DNA]</scope>
    <source>
        <strain evidence="2 3">SNUC 4554</strain>
    </source>
</reference>
<organism evidence="2 3">
    <name type="scientific">Staphylococcus shinii</name>
    <dbReference type="NCBI Taxonomy" id="2912228"/>
    <lineage>
        <taxon>Bacteria</taxon>
        <taxon>Bacillati</taxon>
        <taxon>Bacillota</taxon>
        <taxon>Bacilli</taxon>
        <taxon>Bacillales</taxon>
        <taxon>Staphylococcaceae</taxon>
        <taxon>Staphylococcus</taxon>
    </lineage>
</organism>
<protein>
    <submittedName>
        <fullName evidence="2">Glyoxalase</fullName>
    </submittedName>
</protein>
<dbReference type="EMBL" id="QXUF01000015">
    <property type="protein sequence ID" value="RIN02162.1"/>
    <property type="molecule type" value="Genomic_DNA"/>
</dbReference>
<accession>A0A418IHN2</accession>
<dbReference type="Gene3D" id="3.10.180.10">
    <property type="entry name" value="2,3-Dihydroxybiphenyl 1,2-Dioxygenase, domain 1"/>
    <property type="match status" value="1"/>
</dbReference>
<evidence type="ECO:0000313" key="2">
    <source>
        <dbReference type="EMBL" id="RIN02162.1"/>
    </source>
</evidence>
<dbReference type="Proteomes" id="UP000286317">
    <property type="component" value="Unassembled WGS sequence"/>
</dbReference>
<dbReference type="PANTHER" id="PTHR36503:SF2">
    <property type="entry name" value="BLR2408 PROTEIN"/>
    <property type="match status" value="1"/>
</dbReference>
<dbReference type="SUPFAM" id="SSF54593">
    <property type="entry name" value="Glyoxalase/Bleomycin resistance protein/Dihydroxybiphenyl dioxygenase"/>
    <property type="match status" value="1"/>
</dbReference>
<dbReference type="Pfam" id="PF22677">
    <property type="entry name" value="Ble-like_N"/>
    <property type="match status" value="1"/>
</dbReference>
<dbReference type="InterPro" id="IPR053863">
    <property type="entry name" value="Glyoxy/Ble-like_N"/>
</dbReference>
<sequence>MNIKSSWLNLPVEDLVASETFYSEIGFTIKRNEAVLDKMRGIETLDNKIIMLIERNQFEKVAQVSNIESNGTLISISVSEPEEVNRLLEQVEASGGQVLQSGTKHEGYYGGLFKDIDGHLFNIIVM</sequence>
<dbReference type="PANTHER" id="PTHR36503">
    <property type="entry name" value="BLR2520 PROTEIN"/>
    <property type="match status" value="1"/>
</dbReference>